<dbReference type="InterPro" id="IPR036610">
    <property type="entry name" value="PEBP-like_sf"/>
</dbReference>
<evidence type="ECO:0000313" key="2">
    <source>
        <dbReference type="Proteomes" id="UP000799302"/>
    </source>
</evidence>
<dbReference type="SUPFAM" id="SSF49777">
    <property type="entry name" value="PEBP-like"/>
    <property type="match status" value="1"/>
</dbReference>
<sequence>MNYLHWLSPDVDLSGDKAKVPTSGASFVKYFQPSPPASDPPHRYTFLLYAQPADFKMPKLASPLAFDLVSFAKAAGIGEPKAGTFMQVQG</sequence>
<gene>
    <name evidence="1" type="ORF">BT63DRAFT_368227</name>
</gene>
<dbReference type="EMBL" id="MU004231">
    <property type="protein sequence ID" value="KAF2673437.1"/>
    <property type="molecule type" value="Genomic_DNA"/>
</dbReference>
<dbReference type="AlphaFoldDB" id="A0A6A6UPW4"/>
<dbReference type="CDD" id="cd00866">
    <property type="entry name" value="PEBP_euk"/>
    <property type="match status" value="1"/>
</dbReference>
<dbReference type="Gene3D" id="3.90.280.10">
    <property type="entry name" value="PEBP-like"/>
    <property type="match status" value="1"/>
</dbReference>
<protein>
    <submittedName>
        <fullName evidence="1">PEBP-like protein</fullName>
    </submittedName>
</protein>
<dbReference type="InterPro" id="IPR008914">
    <property type="entry name" value="PEBP"/>
</dbReference>
<reference evidence="1" key="1">
    <citation type="journal article" date="2020" name="Stud. Mycol.">
        <title>101 Dothideomycetes genomes: a test case for predicting lifestyles and emergence of pathogens.</title>
        <authorList>
            <person name="Haridas S."/>
            <person name="Albert R."/>
            <person name="Binder M."/>
            <person name="Bloem J."/>
            <person name="Labutti K."/>
            <person name="Salamov A."/>
            <person name="Andreopoulos B."/>
            <person name="Baker S."/>
            <person name="Barry K."/>
            <person name="Bills G."/>
            <person name="Bluhm B."/>
            <person name="Cannon C."/>
            <person name="Castanera R."/>
            <person name="Culley D."/>
            <person name="Daum C."/>
            <person name="Ezra D."/>
            <person name="Gonzalez J."/>
            <person name="Henrissat B."/>
            <person name="Kuo A."/>
            <person name="Liang C."/>
            <person name="Lipzen A."/>
            <person name="Lutzoni F."/>
            <person name="Magnuson J."/>
            <person name="Mondo S."/>
            <person name="Nolan M."/>
            <person name="Ohm R."/>
            <person name="Pangilinan J."/>
            <person name="Park H.-J."/>
            <person name="Ramirez L."/>
            <person name="Alfaro M."/>
            <person name="Sun H."/>
            <person name="Tritt A."/>
            <person name="Yoshinaga Y."/>
            <person name="Zwiers L.-H."/>
            <person name="Turgeon B."/>
            <person name="Goodwin S."/>
            <person name="Spatafora J."/>
            <person name="Crous P."/>
            <person name="Grigoriev I."/>
        </authorList>
    </citation>
    <scope>NUCLEOTIDE SEQUENCE</scope>
    <source>
        <strain evidence="1">CBS 115976</strain>
    </source>
</reference>
<evidence type="ECO:0000313" key="1">
    <source>
        <dbReference type="EMBL" id="KAF2673437.1"/>
    </source>
</evidence>
<dbReference type="GO" id="GO:0030162">
    <property type="term" value="P:regulation of proteolysis"/>
    <property type="evidence" value="ECO:0007669"/>
    <property type="project" value="TreeGrafter"/>
</dbReference>
<dbReference type="GO" id="GO:0005543">
    <property type="term" value="F:phospholipid binding"/>
    <property type="evidence" value="ECO:0007669"/>
    <property type="project" value="TreeGrafter"/>
</dbReference>
<accession>A0A6A6UPW4</accession>
<dbReference type="Pfam" id="PF01161">
    <property type="entry name" value="PBP"/>
    <property type="match status" value="1"/>
</dbReference>
<name>A0A6A6UPW4_9PEZI</name>
<dbReference type="Proteomes" id="UP000799302">
    <property type="component" value="Unassembled WGS sequence"/>
</dbReference>
<dbReference type="GO" id="GO:0046578">
    <property type="term" value="P:regulation of Ras protein signal transduction"/>
    <property type="evidence" value="ECO:0007669"/>
    <property type="project" value="TreeGrafter"/>
</dbReference>
<dbReference type="PANTHER" id="PTHR11362">
    <property type="entry name" value="PHOSPHATIDYLETHANOLAMINE-BINDING PROTEIN"/>
    <property type="match status" value="1"/>
</dbReference>
<dbReference type="InterPro" id="IPR035810">
    <property type="entry name" value="PEBP_euk"/>
</dbReference>
<organism evidence="1 2">
    <name type="scientific">Microthyrium microscopicum</name>
    <dbReference type="NCBI Taxonomy" id="703497"/>
    <lineage>
        <taxon>Eukaryota</taxon>
        <taxon>Fungi</taxon>
        <taxon>Dikarya</taxon>
        <taxon>Ascomycota</taxon>
        <taxon>Pezizomycotina</taxon>
        <taxon>Dothideomycetes</taxon>
        <taxon>Dothideomycetes incertae sedis</taxon>
        <taxon>Microthyriales</taxon>
        <taxon>Microthyriaceae</taxon>
        <taxon>Microthyrium</taxon>
    </lineage>
</organism>
<dbReference type="GO" id="GO:0030414">
    <property type="term" value="F:peptidase inhibitor activity"/>
    <property type="evidence" value="ECO:0007669"/>
    <property type="project" value="TreeGrafter"/>
</dbReference>
<keyword evidence="2" id="KW-1185">Reference proteome</keyword>
<dbReference type="OrthoDB" id="2506647at2759"/>
<proteinExistence type="predicted"/>
<dbReference type="PANTHER" id="PTHR11362:SF141">
    <property type="entry name" value="PHOSPHATIDYLETHANOLAMINE-BINDING PROTEIN"/>
    <property type="match status" value="1"/>
</dbReference>